<accession>A0A1P8Q629</accession>
<evidence type="ECO:0000313" key="4">
    <source>
        <dbReference type="Proteomes" id="UP000187499"/>
    </source>
</evidence>
<sequence length="207" mass="23488">MKIPFYKKKWFWISIISFFIIISTTAFVVENTYDDKADENLNQEDLFKKTKDSDTSIIDKFNKVKIGAKGNTLKRIEEVFGSPTITSNTSDRKNATLTWQNLKGLDDDVVIDITFQDGVAVSKSIKGLDIDRRNDLRLSDYNKVKENDSYDQVINLLGNPDNYIESGGVVTLTYTSDVEEKIDDASTYIEITLSNNKVTSKSQLNVK</sequence>
<evidence type="ECO:0000256" key="1">
    <source>
        <dbReference type="ARBA" id="ARBA00022729"/>
    </source>
</evidence>
<dbReference type="RefSeq" id="WP_076618477.1">
    <property type="nucleotide sequence ID" value="NZ_CP019323.1"/>
</dbReference>
<keyword evidence="4" id="KW-1185">Reference proteome</keyword>
<organism evidence="3 4">
    <name type="scientific">Companilactobacillus allii</name>
    <dbReference type="NCBI Taxonomy" id="1847728"/>
    <lineage>
        <taxon>Bacteria</taxon>
        <taxon>Bacillati</taxon>
        <taxon>Bacillota</taxon>
        <taxon>Bacilli</taxon>
        <taxon>Lactobacillales</taxon>
        <taxon>Lactobacillaceae</taxon>
        <taxon>Companilactobacillus</taxon>
    </lineage>
</organism>
<protein>
    <recommendedName>
        <fullName evidence="5">DUF3862 domain-containing protein</fullName>
    </recommendedName>
</protein>
<evidence type="ECO:0000313" key="3">
    <source>
        <dbReference type="EMBL" id="APX73275.1"/>
    </source>
</evidence>
<dbReference type="STRING" id="1847728.BTM29_12280"/>
<keyword evidence="2" id="KW-1133">Transmembrane helix</keyword>
<dbReference type="Proteomes" id="UP000187499">
    <property type="component" value="Chromosome"/>
</dbReference>
<name>A0A1P8Q629_9LACO</name>
<gene>
    <name evidence="3" type="ORF">BTM29_12280</name>
</gene>
<evidence type="ECO:0000256" key="2">
    <source>
        <dbReference type="SAM" id="Phobius"/>
    </source>
</evidence>
<keyword evidence="1" id="KW-0732">Signal</keyword>
<dbReference type="KEGG" id="lalw:BTM29_12280"/>
<dbReference type="EMBL" id="CP019323">
    <property type="protein sequence ID" value="APX73275.1"/>
    <property type="molecule type" value="Genomic_DNA"/>
</dbReference>
<reference evidence="4" key="1">
    <citation type="submission" date="2016-12" db="EMBL/GenBank/DDBJ databases">
        <authorList>
            <person name="Jung M.Y."/>
            <person name="Lee S.H."/>
        </authorList>
    </citation>
    <scope>NUCLEOTIDE SEQUENCE [LARGE SCALE GENOMIC DNA]</scope>
    <source>
        <strain evidence="4">WiKim39</strain>
    </source>
</reference>
<evidence type="ECO:0008006" key="5">
    <source>
        <dbReference type="Google" id="ProtNLM"/>
    </source>
</evidence>
<dbReference type="InterPro" id="IPR024418">
    <property type="entry name" value="DUF3862"/>
</dbReference>
<dbReference type="OrthoDB" id="2321224at2"/>
<feature type="transmembrane region" description="Helical" evidence="2">
    <location>
        <begin position="12"/>
        <end position="29"/>
    </location>
</feature>
<keyword evidence="2" id="KW-0472">Membrane</keyword>
<keyword evidence="2" id="KW-0812">Transmembrane</keyword>
<proteinExistence type="predicted"/>
<dbReference type="Gene3D" id="3.30.1450.10">
    <property type="match status" value="2"/>
</dbReference>
<dbReference type="InterPro" id="IPR037873">
    <property type="entry name" value="BamE-like"/>
</dbReference>
<dbReference type="AlphaFoldDB" id="A0A1P8Q629"/>
<dbReference type="Pfam" id="PF12978">
    <property type="entry name" value="DUF3862"/>
    <property type="match status" value="1"/>
</dbReference>